<keyword evidence="3" id="KW-1185">Reference proteome</keyword>
<dbReference type="SUPFAM" id="SSF48113">
    <property type="entry name" value="Heme-dependent peroxidases"/>
    <property type="match status" value="1"/>
</dbReference>
<evidence type="ECO:0000313" key="3">
    <source>
        <dbReference type="Proteomes" id="UP000271889"/>
    </source>
</evidence>
<dbReference type="InterPro" id="IPR019791">
    <property type="entry name" value="Haem_peroxidase_animal"/>
</dbReference>
<dbReference type="InterPro" id="IPR037120">
    <property type="entry name" value="Haem_peroxidase_sf_animal"/>
</dbReference>
<evidence type="ECO:0000256" key="1">
    <source>
        <dbReference type="ARBA" id="ARBA00022559"/>
    </source>
</evidence>
<dbReference type="EMBL" id="UYRV01001466">
    <property type="protein sequence ID" value="VDK47012.1"/>
    <property type="molecule type" value="Genomic_DNA"/>
</dbReference>
<dbReference type="InterPro" id="IPR010255">
    <property type="entry name" value="Haem_peroxidase_sf"/>
</dbReference>
<dbReference type="GO" id="GO:0006979">
    <property type="term" value="P:response to oxidative stress"/>
    <property type="evidence" value="ECO:0007669"/>
    <property type="project" value="InterPro"/>
</dbReference>
<dbReference type="Proteomes" id="UP000271889">
    <property type="component" value="Unassembled WGS sequence"/>
</dbReference>
<proteinExistence type="predicted"/>
<dbReference type="Gene3D" id="1.10.640.10">
    <property type="entry name" value="Haem peroxidase domain superfamily, animal type"/>
    <property type="match status" value="1"/>
</dbReference>
<dbReference type="PANTHER" id="PTHR11475">
    <property type="entry name" value="OXIDASE/PEROXIDASE"/>
    <property type="match status" value="1"/>
</dbReference>
<dbReference type="PROSITE" id="PS50292">
    <property type="entry name" value="PEROXIDASE_3"/>
    <property type="match status" value="1"/>
</dbReference>
<name>A0A3P6QAX5_CYLGO</name>
<dbReference type="PRINTS" id="PR00457">
    <property type="entry name" value="ANPEROXIDASE"/>
</dbReference>
<dbReference type="PANTHER" id="PTHR11475:SF134">
    <property type="entry name" value="LD42267P"/>
    <property type="match status" value="1"/>
</dbReference>
<dbReference type="OrthoDB" id="823504at2759"/>
<keyword evidence="1" id="KW-0575">Peroxidase</keyword>
<evidence type="ECO:0000313" key="2">
    <source>
        <dbReference type="EMBL" id="VDK47012.1"/>
    </source>
</evidence>
<protein>
    <recommendedName>
        <fullName evidence="4">Heme peroxidase</fullName>
    </recommendedName>
</protein>
<sequence length="349" mass="38784">MFAHWMQFVASDMVNVVETQALIDGNVRSFPCCRNSFTHPECDAIDVPKADPAFRNRITCLPHTRSIVAPKAGCALGPREQANLVSSYLDGSVIYGSSAERAKKLRTLNHGTLRTQGSVGDLPQVDNKLKCQSEGRCLFSGSDDANILPGVGALHTIFVKQHNRVAQLLREINRHWSDAKLFDETRRIVVAQLQHITFNEFLPIMLGKENIRKYGLNLHQSGFDSDYDMAIDGAVLNEFAVTFPYVLWSLMPQDKLFNAFNNPSKLYESRGVETVLKQLMAITIAKPSLRVNDEVKNEFLKDSYGIGLDLISIALKQGRDHGIPSYTVVRAQCGLGKVLKPLKAPLTQG</sequence>
<organism evidence="2 3">
    <name type="scientific">Cylicostephanus goldi</name>
    <name type="common">Nematode worm</name>
    <dbReference type="NCBI Taxonomy" id="71465"/>
    <lineage>
        <taxon>Eukaryota</taxon>
        <taxon>Metazoa</taxon>
        <taxon>Ecdysozoa</taxon>
        <taxon>Nematoda</taxon>
        <taxon>Chromadorea</taxon>
        <taxon>Rhabditida</taxon>
        <taxon>Rhabditina</taxon>
        <taxon>Rhabditomorpha</taxon>
        <taxon>Strongyloidea</taxon>
        <taxon>Strongylidae</taxon>
        <taxon>Cylicostephanus</taxon>
    </lineage>
</organism>
<gene>
    <name evidence="2" type="ORF">CGOC_LOCUS916</name>
</gene>
<dbReference type="AlphaFoldDB" id="A0A3P6QAX5"/>
<dbReference type="Pfam" id="PF03098">
    <property type="entry name" value="An_peroxidase"/>
    <property type="match status" value="1"/>
</dbReference>
<dbReference type="GO" id="GO:0020037">
    <property type="term" value="F:heme binding"/>
    <property type="evidence" value="ECO:0007669"/>
    <property type="project" value="InterPro"/>
</dbReference>
<reference evidence="2 3" key="1">
    <citation type="submission" date="2018-11" db="EMBL/GenBank/DDBJ databases">
        <authorList>
            <consortium name="Pathogen Informatics"/>
        </authorList>
    </citation>
    <scope>NUCLEOTIDE SEQUENCE [LARGE SCALE GENOMIC DNA]</scope>
</reference>
<keyword evidence="1" id="KW-0560">Oxidoreductase</keyword>
<evidence type="ECO:0008006" key="4">
    <source>
        <dbReference type="Google" id="ProtNLM"/>
    </source>
</evidence>
<accession>A0A3P6QAX5</accession>
<dbReference type="GO" id="GO:0004601">
    <property type="term" value="F:peroxidase activity"/>
    <property type="evidence" value="ECO:0007669"/>
    <property type="project" value="UniProtKB-KW"/>
</dbReference>